<dbReference type="RefSeq" id="WP_093007148.1">
    <property type="nucleotide sequence ID" value="NZ_FNZZ01000005.1"/>
</dbReference>
<proteinExistence type="predicted"/>
<reference evidence="3" key="1">
    <citation type="submission" date="2016-10" db="EMBL/GenBank/DDBJ databases">
        <authorList>
            <person name="Varghese N."/>
            <person name="Submissions S."/>
        </authorList>
    </citation>
    <scope>NUCLEOTIDE SEQUENCE [LARGE SCALE GENOMIC DNA]</scope>
    <source>
        <strain evidence="3">JS21-1</strain>
    </source>
</reference>
<name>A0A1H7T8U9_9SPHN</name>
<evidence type="ECO:0000313" key="3">
    <source>
        <dbReference type="Proteomes" id="UP000199214"/>
    </source>
</evidence>
<dbReference type="Proteomes" id="UP000199214">
    <property type="component" value="Unassembled WGS sequence"/>
</dbReference>
<dbReference type="EMBL" id="FNZZ01000005">
    <property type="protein sequence ID" value="SEL80686.1"/>
    <property type="molecule type" value="Genomic_DNA"/>
</dbReference>
<feature type="compositionally biased region" description="Basic residues" evidence="1">
    <location>
        <begin position="160"/>
        <end position="171"/>
    </location>
</feature>
<protein>
    <submittedName>
        <fullName evidence="2">Uncharacterized protein</fullName>
    </submittedName>
</protein>
<sequence length="171" mass="18662">MPKVVEFDDAVAQRIEKAVASITGDTPEDPVLKRRASRGTLKLNFATVSAEARVARHLIDHEGCVYAEQHACIAEAMAGRGTAVPLRKQLDQARSSLAERNEQLARCQSYNLHILTRLHQLDLEVARLNELVDTMDTGGSGPTELIGTGRVIGLPPPQRPKARGGAKPKRR</sequence>
<gene>
    <name evidence="2" type="ORF">SAMN05216382_2690</name>
</gene>
<keyword evidence="3" id="KW-1185">Reference proteome</keyword>
<evidence type="ECO:0000313" key="2">
    <source>
        <dbReference type="EMBL" id="SEL80686.1"/>
    </source>
</evidence>
<evidence type="ECO:0000256" key="1">
    <source>
        <dbReference type="SAM" id="MobiDB-lite"/>
    </source>
</evidence>
<accession>A0A1H7T8U9</accession>
<dbReference type="STRING" id="1855283.SAMN05216382_2690"/>
<dbReference type="AlphaFoldDB" id="A0A1H7T8U9"/>
<feature type="region of interest" description="Disordered" evidence="1">
    <location>
        <begin position="139"/>
        <end position="171"/>
    </location>
</feature>
<organism evidence="2 3">
    <name type="scientific">Sphingomonas palmae</name>
    <dbReference type="NCBI Taxonomy" id="1855283"/>
    <lineage>
        <taxon>Bacteria</taxon>
        <taxon>Pseudomonadati</taxon>
        <taxon>Pseudomonadota</taxon>
        <taxon>Alphaproteobacteria</taxon>
        <taxon>Sphingomonadales</taxon>
        <taxon>Sphingomonadaceae</taxon>
        <taxon>Sphingomonas</taxon>
    </lineage>
</organism>